<dbReference type="GO" id="GO:0015171">
    <property type="term" value="F:amino acid transmembrane transporter activity"/>
    <property type="evidence" value="ECO:0007669"/>
    <property type="project" value="TreeGrafter"/>
</dbReference>
<evidence type="ECO:0000256" key="6">
    <source>
        <dbReference type="SAM" id="Phobius"/>
    </source>
</evidence>
<proteinExistence type="predicted"/>
<evidence type="ECO:0000256" key="4">
    <source>
        <dbReference type="ARBA" id="ARBA00022989"/>
    </source>
</evidence>
<feature type="transmembrane region" description="Helical" evidence="6">
    <location>
        <begin position="146"/>
        <end position="171"/>
    </location>
</feature>
<name>A0A8G2FF96_DESNO</name>
<feature type="transmembrane region" description="Helical" evidence="6">
    <location>
        <begin position="107"/>
        <end position="126"/>
    </location>
</feature>
<keyword evidence="2" id="KW-1003">Cell membrane</keyword>
<protein>
    <submittedName>
        <fullName evidence="7">L-lysine exporter family protein LysE/ArgO</fullName>
    </submittedName>
</protein>
<sequence>MIFTPFLQGLGTGAGLIIAIGAQNAFVLNRGLTRNHHLTVALICALSDALLITLGLSGMGIVLAHSEALAVWATWLGVAFLFWYGLRSFRSAMRSGSLEAQERARMGLGATVAATLAVTFLNPHVYLDTVLLLGSIGGRYPEAQRFFFGAGAVTASLLWFLALGLGARLLLPFFRHPRSWAVLDVLVGLTMWSVAASLVASVFAA</sequence>
<dbReference type="Pfam" id="PF01810">
    <property type="entry name" value="LysE"/>
    <property type="match status" value="1"/>
</dbReference>
<dbReference type="Proteomes" id="UP000199581">
    <property type="component" value="Unassembled WGS sequence"/>
</dbReference>
<keyword evidence="4 6" id="KW-1133">Transmembrane helix</keyword>
<gene>
    <name evidence="7" type="ORF">SAMN05421830_110154</name>
</gene>
<evidence type="ECO:0000256" key="2">
    <source>
        <dbReference type="ARBA" id="ARBA00022475"/>
    </source>
</evidence>
<dbReference type="OrthoDB" id="5638726at2"/>
<evidence type="ECO:0000313" key="8">
    <source>
        <dbReference type="Proteomes" id="UP000199581"/>
    </source>
</evidence>
<evidence type="ECO:0000313" key="7">
    <source>
        <dbReference type="EMBL" id="SFL98205.1"/>
    </source>
</evidence>
<dbReference type="PANTHER" id="PTHR30086:SF20">
    <property type="entry name" value="ARGININE EXPORTER PROTEIN ARGO-RELATED"/>
    <property type="match status" value="1"/>
</dbReference>
<keyword evidence="8" id="KW-1185">Reference proteome</keyword>
<dbReference type="GO" id="GO:0005886">
    <property type="term" value="C:plasma membrane"/>
    <property type="evidence" value="ECO:0007669"/>
    <property type="project" value="UniProtKB-SubCell"/>
</dbReference>
<keyword evidence="5 6" id="KW-0472">Membrane</keyword>
<evidence type="ECO:0000256" key="5">
    <source>
        <dbReference type="ARBA" id="ARBA00023136"/>
    </source>
</evidence>
<dbReference type="AlphaFoldDB" id="A0A8G2FF96"/>
<keyword evidence="3 6" id="KW-0812">Transmembrane</keyword>
<feature type="transmembrane region" description="Helical" evidence="6">
    <location>
        <begin position="69"/>
        <end position="86"/>
    </location>
</feature>
<organism evidence="7 8">
    <name type="scientific">Desulfomicrobium norvegicum (strain DSM 1741 / NCIMB 8310)</name>
    <name type="common">Desulfovibrio baculatus (strain Norway 4)</name>
    <name type="synonym">Desulfovibrio desulfuricans (strain Norway 4)</name>
    <dbReference type="NCBI Taxonomy" id="52561"/>
    <lineage>
        <taxon>Bacteria</taxon>
        <taxon>Pseudomonadati</taxon>
        <taxon>Thermodesulfobacteriota</taxon>
        <taxon>Desulfovibrionia</taxon>
        <taxon>Desulfovibrionales</taxon>
        <taxon>Desulfomicrobiaceae</taxon>
        <taxon>Desulfomicrobium</taxon>
    </lineage>
</organism>
<evidence type="ECO:0000256" key="3">
    <source>
        <dbReference type="ARBA" id="ARBA00022692"/>
    </source>
</evidence>
<evidence type="ECO:0000256" key="1">
    <source>
        <dbReference type="ARBA" id="ARBA00004651"/>
    </source>
</evidence>
<comment type="caution">
    <text evidence="7">The sequence shown here is derived from an EMBL/GenBank/DDBJ whole genome shotgun (WGS) entry which is preliminary data.</text>
</comment>
<feature type="transmembrane region" description="Helical" evidence="6">
    <location>
        <begin position="40"/>
        <end position="63"/>
    </location>
</feature>
<dbReference type="InterPro" id="IPR001123">
    <property type="entry name" value="LeuE-type"/>
</dbReference>
<dbReference type="EMBL" id="FOTO01000010">
    <property type="protein sequence ID" value="SFL98205.1"/>
    <property type="molecule type" value="Genomic_DNA"/>
</dbReference>
<feature type="transmembrane region" description="Helical" evidence="6">
    <location>
        <begin position="183"/>
        <end position="204"/>
    </location>
</feature>
<reference evidence="7 8" key="1">
    <citation type="submission" date="2016-10" db="EMBL/GenBank/DDBJ databases">
        <authorList>
            <person name="Varghese N."/>
            <person name="Submissions S."/>
        </authorList>
    </citation>
    <scope>NUCLEOTIDE SEQUENCE [LARGE SCALE GENOMIC DNA]</scope>
    <source>
        <strain evidence="7 8">DSM 1741</strain>
    </source>
</reference>
<accession>A0A8G2FF96</accession>
<feature type="transmembrane region" description="Helical" evidence="6">
    <location>
        <begin position="6"/>
        <end position="28"/>
    </location>
</feature>
<dbReference type="PANTHER" id="PTHR30086">
    <property type="entry name" value="ARGININE EXPORTER PROTEIN ARGO"/>
    <property type="match status" value="1"/>
</dbReference>
<comment type="subcellular location">
    <subcellularLocation>
        <location evidence="1">Cell membrane</location>
        <topology evidence="1">Multi-pass membrane protein</topology>
    </subcellularLocation>
</comment>
<dbReference type="RefSeq" id="WP_092193422.1">
    <property type="nucleotide sequence ID" value="NZ_FOTO01000010.1"/>
</dbReference>